<keyword evidence="2 7" id="KW-0813">Transport</keyword>
<dbReference type="InterPro" id="IPR000515">
    <property type="entry name" value="MetI-like"/>
</dbReference>
<proteinExistence type="inferred from homology"/>
<dbReference type="Pfam" id="PF00528">
    <property type="entry name" value="BPD_transp_1"/>
    <property type="match status" value="1"/>
</dbReference>
<evidence type="ECO:0000259" key="8">
    <source>
        <dbReference type="PROSITE" id="PS50928"/>
    </source>
</evidence>
<evidence type="ECO:0000256" key="7">
    <source>
        <dbReference type="RuleBase" id="RU363032"/>
    </source>
</evidence>
<feature type="transmembrane region" description="Helical" evidence="7">
    <location>
        <begin position="110"/>
        <end position="132"/>
    </location>
</feature>
<evidence type="ECO:0000313" key="10">
    <source>
        <dbReference type="Proteomes" id="UP000233731"/>
    </source>
</evidence>
<feature type="transmembrane region" description="Helical" evidence="7">
    <location>
        <begin position="214"/>
        <end position="235"/>
    </location>
</feature>
<protein>
    <submittedName>
        <fullName evidence="9">N-acetyl-D-glucosamine ABC transport system, permease protein 1</fullName>
    </submittedName>
</protein>
<dbReference type="PANTHER" id="PTHR30193">
    <property type="entry name" value="ABC TRANSPORTER PERMEASE PROTEIN"/>
    <property type="match status" value="1"/>
</dbReference>
<dbReference type="InterPro" id="IPR051393">
    <property type="entry name" value="ABC_transporter_permease"/>
</dbReference>
<name>A0A2N3R8T9_9BIFI</name>
<dbReference type="GO" id="GO:0005886">
    <property type="term" value="C:plasma membrane"/>
    <property type="evidence" value="ECO:0007669"/>
    <property type="project" value="UniProtKB-SubCell"/>
</dbReference>
<dbReference type="RefSeq" id="WP_218971739.1">
    <property type="nucleotide sequence ID" value="NZ_PCHJ01000018.1"/>
</dbReference>
<evidence type="ECO:0000256" key="1">
    <source>
        <dbReference type="ARBA" id="ARBA00004651"/>
    </source>
</evidence>
<evidence type="ECO:0000256" key="2">
    <source>
        <dbReference type="ARBA" id="ARBA00022448"/>
    </source>
</evidence>
<keyword evidence="6 7" id="KW-0472">Membrane</keyword>
<keyword evidence="3" id="KW-1003">Cell membrane</keyword>
<dbReference type="PROSITE" id="PS50928">
    <property type="entry name" value="ABC_TM1"/>
    <property type="match status" value="1"/>
</dbReference>
<reference evidence="9 10" key="1">
    <citation type="submission" date="2017-10" db="EMBL/GenBank/DDBJ databases">
        <title>Bifidobacterium genomics.</title>
        <authorList>
            <person name="Lugli G.A."/>
            <person name="Milani C."/>
            <person name="Mancabelli L."/>
        </authorList>
    </citation>
    <scope>NUCLEOTIDE SEQUENCE [LARGE SCALE GENOMIC DNA]</scope>
    <source>
        <strain evidence="9 10">1460B</strain>
    </source>
</reference>
<dbReference type="CDD" id="cd06261">
    <property type="entry name" value="TM_PBP2"/>
    <property type="match status" value="1"/>
</dbReference>
<evidence type="ECO:0000256" key="5">
    <source>
        <dbReference type="ARBA" id="ARBA00022989"/>
    </source>
</evidence>
<keyword evidence="4 7" id="KW-0812">Transmembrane</keyword>
<dbReference type="PANTHER" id="PTHR30193:SF37">
    <property type="entry name" value="INNER MEMBRANE ABC TRANSPORTER PERMEASE PROTEIN YCJO"/>
    <property type="match status" value="1"/>
</dbReference>
<gene>
    <name evidence="9" type="ORF">CQR44_1566</name>
</gene>
<dbReference type="AlphaFoldDB" id="A0A2N3R8T9"/>
<dbReference type="InterPro" id="IPR035906">
    <property type="entry name" value="MetI-like_sf"/>
</dbReference>
<evidence type="ECO:0000313" key="9">
    <source>
        <dbReference type="EMBL" id="PKV08209.1"/>
    </source>
</evidence>
<sequence length="245" mass="26810">MRFSGLANFRLMLTDKVFRAAFLNTIFFTLLGTCVQMLMGLVMALLVLCIDRFRTIIRTVYFIPCVISSVAISQIFAQMLAVNPPGVVPAVGSLFGLAPHALLSDPHWALVLVTLIDAYKFAGIYMVIYYAALQSVDAEVLEAALIDGCNWWQQLIYIRVPLIRAVLEVTLVMLVSGCLKGFDVSYVLTGGGPGSSSELVSTYLYKTIFISGNFGYGSAISIFLAVECLVTLLILRHLFGRGDKA</sequence>
<evidence type="ECO:0000256" key="6">
    <source>
        <dbReference type="ARBA" id="ARBA00023136"/>
    </source>
</evidence>
<comment type="caution">
    <text evidence="9">The sequence shown here is derived from an EMBL/GenBank/DDBJ whole genome shotgun (WGS) entry which is preliminary data.</text>
</comment>
<evidence type="ECO:0000256" key="4">
    <source>
        <dbReference type="ARBA" id="ARBA00022692"/>
    </source>
</evidence>
<accession>A0A2N3R8T9</accession>
<dbReference type="Proteomes" id="UP000233731">
    <property type="component" value="Unassembled WGS sequence"/>
</dbReference>
<feature type="transmembrane region" description="Helical" evidence="7">
    <location>
        <begin position="20"/>
        <end position="48"/>
    </location>
</feature>
<dbReference type="SUPFAM" id="SSF161098">
    <property type="entry name" value="MetI-like"/>
    <property type="match status" value="1"/>
</dbReference>
<comment type="similarity">
    <text evidence="7">Belongs to the binding-protein-dependent transport system permease family.</text>
</comment>
<comment type="subcellular location">
    <subcellularLocation>
        <location evidence="1 7">Cell membrane</location>
        <topology evidence="1 7">Multi-pass membrane protein</topology>
    </subcellularLocation>
</comment>
<organism evidence="9 10">
    <name type="scientific">Bifidobacterium asteroides</name>
    <dbReference type="NCBI Taxonomy" id="1684"/>
    <lineage>
        <taxon>Bacteria</taxon>
        <taxon>Bacillati</taxon>
        <taxon>Actinomycetota</taxon>
        <taxon>Actinomycetes</taxon>
        <taxon>Bifidobacteriales</taxon>
        <taxon>Bifidobacteriaceae</taxon>
        <taxon>Bifidobacterium</taxon>
    </lineage>
</organism>
<keyword evidence="5 7" id="KW-1133">Transmembrane helix</keyword>
<feature type="domain" description="ABC transmembrane type-1" evidence="8">
    <location>
        <begin position="22"/>
        <end position="235"/>
    </location>
</feature>
<feature type="transmembrane region" description="Helical" evidence="7">
    <location>
        <begin position="60"/>
        <end position="80"/>
    </location>
</feature>
<dbReference type="EMBL" id="PCHJ01000018">
    <property type="protein sequence ID" value="PKV08209.1"/>
    <property type="molecule type" value="Genomic_DNA"/>
</dbReference>
<dbReference type="GO" id="GO:0055085">
    <property type="term" value="P:transmembrane transport"/>
    <property type="evidence" value="ECO:0007669"/>
    <property type="project" value="InterPro"/>
</dbReference>
<dbReference type="Gene3D" id="1.10.3720.10">
    <property type="entry name" value="MetI-like"/>
    <property type="match status" value="1"/>
</dbReference>
<evidence type="ECO:0000256" key="3">
    <source>
        <dbReference type="ARBA" id="ARBA00022475"/>
    </source>
</evidence>